<feature type="compositionally biased region" description="Acidic residues" evidence="11">
    <location>
        <begin position="599"/>
        <end position="611"/>
    </location>
</feature>
<evidence type="ECO:0000313" key="15">
    <source>
        <dbReference type="Proteomes" id="UP000309076"/>
    </source>
</evidence>
<feature type="domain" description="NAD-dependent epimerase/dehydratase" evidence="12">
    <location>
        <begin position="186"/>
        <end position="373"/>
    </location>
</feature>
<evidence type="ECO:0000256" key="1">
    <source>
        <dbReference type="ARBA" id="ARBA00000083"/>
    </source>
</evidence>
<evidence type="ECO:0000256" key="2">
    <source>
        <dbReference type="ARBA" id="ARBA00001911"/>
    </source>
</evidence>
<evidence type="ECO:0000259" key="13">
    <source>
        <dbReference type="Pfam" id="PF16363"/>
    </source>
</evidence>
<dbReference type="EMBL" id="QZAM01000325">
    <property type="protein sequence ID" value="THW34327.1"/>
    <property type="molecule type" value="Genomic_DNA"/>
</dbReference>
<name>A0AB74IJV3_AURPU</name>
<evidence type="ECO:0000256" key="11">
    <source>
        <dbReference type="SAM" id="MobiDB-lite"/>
    </source>
</evidence>
<dbReference type="Gene3D" id="3.90.25.10">
    <property type="entry name" value="UDP-galactose 4-epimerase, domain 1"/>
    <property type="match status" value="1"/>
</dbReference>
<feature type="region of interest" description="Disordered" evidence="11">
    <location>
        <begin position="1"/>
        <end position="36"/>
    </location>
</feature>
<dbReference type="InterPro" id="IPR001509">
    <property type="entry name" value="Epimerase_deHydtase"/>
</dbReference>
<comment type="pathway">
    <text evidence="4">Carbohydrate metabolism; hexose metabolism.</text>
</comment>
<feature type="compositionally biased region" description="Polar residues" evidence="11">
    <location>
        <begin position="558"/>
        <end position="570"/>
    </location>
</feature>
<comment type="catalytic activity">
    <reaction evidence="1">
        <text>UDP-alpha-D-glucose = UDP-alpha-D-galactose</text>
        <dbReference type="Rhea" id="RHEA:22168"/>
        <dbReference type="ChEBI" id="CHEBI:58885"/>
        <dbReference type="ChEBI" id="CHEBI:66914"/>
        <dbReference type="EC" id="5.1.3.2"/>
    </reaction>
</comment>
<comment type="function">
    <text evidence="8">Mutarotase converts alpha-aldose to the beta-anomer. It is active on D-glucose, L-arabinose, D-xylose, D-galactose, maltose and lactose.</text>
</comment>
<accession>A0AB74IJV3</accession>
<feature type="compositionally biased region" description="Polar residues" evidence="11">
    <location>
        <begin position="1"/>
        <end position="25"/>
    </location>
</feature>
<dbReference type="PANTHER" id="PTHR43725">
    <property type="entry name" value="UDP-GLUCOSE 4-EPIMERASE"/>
    <property type="match status" value="1"/>
</dbReference>
<dbReference type="InterPro" id="IPR036291">
    <property type="entry name" value="NAD(P)-bd_dom_sf"/>
</dbReference>
<comment type="pathway">
    <text evidence="3">Carbohydrate metabolism; galactose metabolism.</text>
</comment>
<dbReference type="InterPro" id="IPR005886">
    <property type="entry name" value="UDP_G4E"/>
</dbReference>
<keyword evidence="6" id="KW-0119">Carbohydrate metabolism</keyword>
<sequence>MAFQQGKQQMSPISSPIDSAFTNLQDTRHRPAEDSLQKRADRFREEIKSYPVCLVTGGAGYIGSHTVLELLNAGVAVVVIDNLCNSHMESLCRVHYIARTEAQRLSQVSKVPPIFFHQVDIRSTKSMNQVFDFWQSDKIRAEGTVFPVSIGEVSANKAYPMLDYTMNPAKRAQPSPQTKDPTTWGKITAVIHFAALKAVGESITKPLEYYENNVAALVVLLKAMKSHDVNVLIFSSSAVVYGVGHEAGITEDTVQVAGKGSGGGLLTNPYGRSKWMSEEIINDYCIADPNFHAISLRYFNPTGSHPSGLIGEDPKGTPNNIVPVILQAYQRRRSRVHVFGSNYDTSDGTGVRDYIHVSDLAMGHLAALRKATKQPDAVPEGEELGGQDPVANYNVYNLGTGRGYSVLEIIKAFSNAAGTSIPFAVGEARAGDLGTVTASPDKAASDLDWRAEFDLQDMCRDVFNWAAANPTGYETLRRLSTMSGMGAQDMRRQSVATGLFDREEDFDNFISTSLNSIDKDSSARRMSAHGSNFTNLLKKMRSASIVSHGSVGDEGENPFQNNYALSNSPAQPAGGAPRFSMSWGDPAKTPRNINKETITEDAEEEDEEEDFGPSFSPSASRKQQLPMRSK</sequence>
<dbReference type="GO" id="GO:0006012">
    <property type="term" value="P:galactose metabolic process"/>
    <property type="evidence" value="ECO:0007669"/>
    <property type="project" value="UniProtKB-KW"/>
</dbReference>
<dbReference type="SUPFAM" id="SSF51735">
    <property type="entry name" value="NAD(P)-binding Rossmann-fold domains"/>
    <property type="match status" value="1"/>
</dbReference>
<comment type="cofactor">
    <cofactor evidence="2">
        <name>NAD(+)</name>
        <dbReference type="ChEBI" id="CHEBI:57540"/>
    </cofactor>
</comment>
<dbReference type="Pfam" id="PF01370">
    <property type="entry name" value="Epimerase"/>
    <property type="match status" value="1"/>
</dbReference>
<comment type="caution">
    <text evidence="14">The sequence shown here is derived from an EMBL/GenBank/DDBJ whole genome shotgun (WGS) entry which is preliminary data.</text>
</comment>
<feature type="compositionally biased region" description="Basic and acidic residues" evidence="11">
    <location>
        <begin position="26"/>
        <end position="36"/>
    </location>
</feature>
<dbReference type="GO" id="GO:0005829">
    <property type="term" value="C:cytosol"/>
    <property type="evidence" value="ECO:0007669"/>
    <property type="project" value="TreeGrafter"/>
</dbReference>
<dbReference type="AlphaFoldDB" id="A0AB74IJV3"/>
<evidence type="ECO:0000256" key="10">
    <source>
        <dbReference type="ARBA" id="ARBA00038238"/>
    </source>
</evidence>
<keyword evidence="6" id="KW-0299">Galactose metabolism</keyword>
<evidence type="ECO:0000256" key="5">
    <source>
        <dbReference type="ARBA" id="ARBA00023027"/>
    </source>
</evidence>
<dbReference type="PANTHER" id="PTHR43725:SF47">
    <property type="entry name" value="UDP-GLUCOSE 4-EPIMERASE"/>
    <property type="match status" value="1"/>
</dbReference>
<evidence type="ECO:0000313" key="14">
    <source>
        <dbReference type="EMBL" id="THW34327.1"/>
    </source>
</evidence>
<reference evidence="14 15" key="1">
    <citation type="submission" date="2018-10" db="EMBL/GenBank/DDBJ databases">
        <title>Fifty Aureobasidium pullulans genomes reveal a recombining polyextremotolerant generalist.</title>
        <authorList>
            <person name="Gostincar C."/>
            <person name="Turk M."/>
            <person name="Zajc J."/>
            <person name="Gunde-Cimerman N."/>
        </authorList>
    </citation>
    <scope>NUCLEOTIDE SEQUENCE [LARGE SCALE GENOMIC DNA]</scope>
    <source>
        <strain evidence="14 15">EXF-10796</strain>
    </source>
</reference>
<feature type="domain" description="NAD(P)-binding" evidence="13">
    <location>
        <begin position="54"/>
        <end position="139"/>
    </location>
</feature>
<evidence type="ECO:0000256" key="9">
    <source>
        <dbReference type="ARBA" id="ARBA00037955"/>
    </source>
</evidence>
<dbReference type="Pfam" id="PF16363">
    <property type="entry name" value="GDP_Man_Dehyd"/>
    <property type="match status" value="1"/>
</dbReference>
<dbReference type="Gene3D" id="3.40.50.720">
    <property type="entry name" value="NAD(P)-binding Rossmann-like Domain"/>
    <property type="match status" value="2"/>
</dbReference>
<gene>
    <name evidence="14" type="ORF">D6D21_09632</name>
</gene>
<protein>
    <submittedName>
        <fullName evidence="14">UDP-glucose 4-epimerase</fullName>
    </submittedName>
</protein>
<comment type="similarity">
    <text evidence="9">In the N-terminal section; belongs to the NAD(P)-dependent epimerase/dehydratase family.</text>
</comment>
<dbReference type="CDD" id="cd05247">
    <property type="entry name" value="UDP_G4E_1_SDR_e"/>
    <property type="match status" value="1"/>
</dbReference>
<dbReference type="GO" id="GO:0003978">
    <property type="term" value="F:UDP-glucose 4-epimerase activity"/>
    <property type="evidence" value="ECO:0007669"/>
    <property type="project" value="UniProtKB-EC"/>
</dbReference>
<dbReference type="Proteomes" id="UP000309076">
    <property type="component" value="Unassembled WGS sequence"/>
</dbReference>
<dbReference type="NCBIfam" id="TIGR01179">
    <property type="entry name" value="galE"/>
    <property type="match status" value="1"/>
</dbReference>
<keyword evidence="7" id="KW-0413">Isomerase</keyword>
<feature type="region of interest" description="Disordered" evidence="11">
    <location>
        <begin position="548"/>
        <end position="630"/>
    </location>
</feature>
<comment type="similarity">
    <text evidence="10">In the C-terminal section; belongs to the aldose epimerase family.</text>
</comment>
<organism evidence="14 15">
    <name type="scientific">Aureobasidium pullulans</name>
    <name type="common">Black yeast</name>
    <name type="synonym">Pullularia pullulans</name>
    <dbReference type="NCBI Taxonomy" id="5580"/>
    <lineage>
        <taxon>Eukaryota</taxon>
        <taxon>Fungi</taxon>
        <taxon>Dikarya</taxon>
        <taxon>Ascomycota</taxon>
        <taxon>Pezizomycotina</taxon>
        <taxon>Dothideomycetes</taxon>
        <taxon>Dothideomycetidae</taxon>
        <taxon>Dothideales</taxon>
        <taxon>Saccotheciaceae</taxon>
        <taxon>Aureobasidium</taxon>
    </lineage>
</organism>
<evidence type="ECO:0000256" key="7">
    <source>
        <dbReference type="ARBA" id="ARBA00023235"/>
    </source>
</evidence>
<evidence type="ECO:0000256" key="4">
    <source>
        <dbReference type="ARBA" id="ARBA00005028"/>
    </source>
</evidence>
<dbReference type="InterPro" id="IPR016040">
    <property type="entry name" value="NAD(P)-bd_dom"/>
</dbReference>
<proteinExistence type="inferred from homology"/>
<keyword evidence="5" id="KW-0520">NAD</keyword>
<evidence type="ECO:0000259" key="12">
    <source>
        <dbReference type="Pfam" id="PF01370"/>
    </source>
</evidence>
<evidence type="ECO:0000256" key="3">
    <source>
        <dbReference type="ARBA" id="ARBA00004947"/>
    </source>
</evidence>
<evidence type="ECO:0000256" key="8">
    <source>
        <dbReference type="ARBA" id="ARBA00037676"/>
    </source>
</evidence>
<evidence type="ECO:0000256" key="6">
    <source>
        <dbReference type="ARBA" id="ARBA00023144"/>
    </source>
</evidence>